<dbReference type="Proteomes" id="UP001319921">
    <property type="component" value="Chromosome"/>
</dbReference>
<dbReference type="KEGG" id="scas:SACC_12900"/>
<accession>A0AAQ4CR42</accession>
<reference evidence="1 2" key="1">
    <citation type="journal article" date="2022" name="Microbiol. Resour. Announc.">
        <title>Complete Genome Sequence of the Hyperthermophilic and Acidophilic Archaeon Saccharolobus caldissimus Strain HS-3T.</title>
        <authorList>
            <person name="Sakai H.D."/>
            <person name="Kurosawa N."/>
        </authorList>
    </citation>
    <scope>NUCLEOTIDE SEQUENCE [LARGE SCALE GENOMIC DNA]</scope>
    <source>
        <strain evidence="1 2">JCM32116</strain>
    </source>
</reference>
<keyword evidence="2" id="KW-1185">Reference proteome</keyword>
<organism evidence="1 2">
    <name type="scientific">Saccharolobus caldissimus</name>
    <dbReference type="NCBI Taxonomy" id="1702097"/>
    <lineage>
        <taxon>Archaea</taxon>
        <taxon>Thermoproteota</taxon>
        <taxon>Thermoprotei</taxon>
        <taxon>Sulfolobales</taxon>
        <taxon>Sulfolobaceae</taxon>
        <taxon>Saccharolobus</taxon>
    </lineage>
</organism>
<gene>
    <name evidence="1" type="ORF">SACC_12900</name>
</gene>
<sequence length="205" mass="24362">MKISRPEEYANLNLKKSLKIRGISIEEIHDKRVYIRKYFDILSALNPVYEDIQCLALTKDVISDLGKVRDMDITGCYNKKGREEIALRAIRKADKLKNCFLPKVYGSRLVVFNNILRLYNELRNCEEFHQLRKNVRIIRNLAESLNFNNEIKELAKEMGDLRDEALRKTNCLGIINYSFNIDEYRRRAIEYTLKIILQQDEFHHY</sequence>
<proteinExistence type="predicted"/>
<evidence type="ECO:0008006" key="3">
    <source>
        <dbReference type="Google" id="ProtNLM"/>
    </source>
</evidence>
<dbReference type="EMBL" id="AP025226">
    <property type="protein sequence ID" value="BDB98273.1"/>
    <property type="molecule type" value="Genomic_DNA"/>
</dbReference>
<name>A0AAQ4CR42_9CREN</name>
<evidence type="ECO:0000313" key="1">
    <source>
        <dbReference type="EMBL" id="BDB98273.1"/>
    </source>
</evidence>
<evidence type="ECO:0000313" key="2">
    <source>
        <dbReference type="Proteomes" id="UP001319921"/>
    </source>
</evidence>
<dbReference type="RefSeq" id="WP_229572179.1">
    <property type="nucleotide sequence ID" value="NZ_AP025226.1"/>
</dbReference>
<dbReference type="GeneID" id="68866026"/>
<protein>
    <recommendedName>
        <fullName evidence="3">CHAD domain-containing protein</fullName>
    </recommendedName>
</protein>
<dbReference type="AlphaFoldDB" id="A0AAQ4CR42"/>